<sequence length="247" mass="26542">MAKEALVDSERCGGSCGCSLTDKAQYSTGGNDQGNITCGPWKIGTDGTKATLEWAADHGEATIDKAEQGQTLTQGSLRHMQTLKELINHKIKHMKALCNLKASDGQTHSEQPWGARLGDVLCKGNEDTKRALEAMANYIDTAQRREREKEEARRRGAQETNTKQGNKGHGQTAGENNGEASTEEVQAADQTRMQDTRAHCVYENGKWRHNATGETCTSSPNSGNTASPRTLHTAALTVAAAAAQSST</sequence>
<dbReference type="AlphaFoldDB" id="F9WQ93"/>
<name>F9WQ93_TRYVY</name>
<dbReference type="VEuPathDB" id="TriTrypDB:TvY486_0024330"/>
<keyword evidence="3" id="KW-1185">Reference proteome</keyword>
<dbReference type="EMBL" id="CAEX01003988">
    <property type="protein sequence ID" value="CCD19720.1"/>
    <property type="molecule type" value="Genomic_DNA"/>
</dbReference>
<evidence type="ECO:0000313" key="2">
    <source>
        <dbReference type="EMBL" id="CCD19720.1"/>
    </source>
</evidence>
<protein>
    <submittedName>
        <fullName evidence="2">Uncharacterized protein</fullName>
    </submittedName>
</protein>
<organism evidence="2 3">
    <name type="scientific">Trypanosoma vivax (strain Y486)</name>
    <dbReference type="NCBI Taxonomy" id="1055687"/>
    <lineage>
        <taxon>Eukaryota</taxon>
        <taxon>Discoba</taxon>
        <taxon>Euglenozoa</taxon>
        <taxon>Kinetoplastea</taxon>
        <taxon>Metakinetoplastina</taxon>
        <taxon>Trypanosomatida</taxon>
        <taxon>Trypanosomatidae</taxon>
        <taxon>Trypanosoma</taxon>
        <taxon>Duttonella</taxon>
    </lineage>
</organism>
<evidence type="ECO:0000313" key="3">
    <source>
        <dbReference type="Proteomes" id="UP000009027"/>
    </source>
</evidence>
<proteinExistence type="predicted"/>
<feature type="compositionally biased region" description="Polar residues" evidence="1">
    <location>
        <begin position="173"/>
        <end position="191"/>
    </location>
</feature>
<feature type="region of interest" description="Disordered" evidence="1">
    <location>
        <begin position="139"/>
        <end position="193"/>
    </location>
</feature>
<dbReference type="Proteomes" id="UP000009027">
    <property type="component" value="Unassembled WGS sequence"/>
</dbReference>
<accession>F9WQ93</accession>
<feature type="compositionally biased region" description="Basic and acidic residues" evidence="1">
    <location>
        <begin position="142"/>
        <end position="157"/>
    </location>
</feature>
<reference evidence="2 3" key="1">
    <citation type="journal article" date="2012" name="Proc. Natl. Acad. Sci. U.S.A.">
        <title>Antigenic diversity is generated by distinct evolutionary mechanisms in African trypanosome species.</title>
        <authorList>
            <person name="Jackson A.P."/>
            <person name="Berry A."/>
            <person name="Aslett M."/>
            <person name="Allison H.C."/>
            <person name="Burton P."/>
            <person name="Vavrova-Anderson J."/>
            <person name="Brown R."/>
            <person name="Browne H."/>
            <person name="Corton N."/>
            <person name="Hauser H."/>
            <person name="Gamble J."/>
            <person name="Gilderthorp R."/>
            <person name="Marcello L."/>
            <person name="McQuillan J."/>
            <person name="Otto T.D."/>
            <person name="Quail M.A."/>
            <person name="Sanders M.J."/>
            <person name="van Tonder A."/>
            <person name="Ginger M.L."/>
            <person name="Field M.C."/>
            <person name="Barry J.D."/>
            <person name="Hertz-Fowler C."/>
            <person name="Berriman M."/>
        </authorList>
    </citation>
    <scope>NUCLEOTIDE SEQUENCE</scope>
    <source>
        <strain evidence="2 3">Y486</strain>
    </source>
</reference>
<gene>
    <name evidence="2" type="ORF">TvY486_0024330</name>
</gene>
<evidence type="ECO:0000256" key="1">
    <source>
        <dbReference type="SAM" id="MobiDB-lite"/>
    </source>
</evidence>